<proteinExistence type="predicted"/>
<dbReference type="AlphaFoldDB" id="A0AA39KCC7"/>
<dbReference type="EMBL" id="JAUEPS010000022">
    <property type="protein sequence ID" value="KAK0457365.1"/>
    <property type="molecule type" value="Genomic_DNA"/>
</dbReference>
<evidence type="ECO:0000313" key="2">
    <source>
        <dbReference type="Proteomes" id="UP001175211"/>
    </source>
</evidence>
<dbReference type="RefSeq" id="XP_060329680.1">
    <property type="nucleotide sequence ID" value="XM_060480809.1"/>
</dbReference>
<sequence>MPPLSRFTIVSHKPLILTMSPSHISAHYPRKLQEKSSSVLLLLLMSVETEQSLQGQDLGFAATDFNAVAFLGFGLRMNWVDELAAVGTAEDEMGV</sequence>
<comment type="caution">
    <text evidence="1">The sequence shown here is derived from an EMBL/GenBank/DDBJ whole genome shotgun (WGS) entry which is preliminary data.</text>
</comment>
<organism evidence="1 2">
    <name type="scientific">Armillaria tabescens</name>
    <name type="common">Ringless honey mushroom</name>
    <name type="synonym">Agaricus tabescens</name>
    <dbReference type="NCBI Taxonomy" id="1929756"/>
    <lineage>
        <taxon>Eukaryota</taxon>
        <taxon>Fungi</taxon>
        <taxon>Dikarya</taxon>
        <taxon>Basidiomycota</taxon>
        <taxon>Agaricomycotina</taxon>
        <taxon>Agaricomycetes</taxon>
        <taxon>Agaricomycetidae</taxon>
        <taxon>Agaricales</taxon>
        <taxon>Marasmiineae</taxon>
        <taxon>Physalacriaceae</taxon>
        <taxon>Desarmillaria</taxon>
    </lineage>
</organism>
<protein>
    <submittedName>
        <fullName evidence="1">Uncharacterized protein</fullName>
    </submittedName>
</protein>
<name>A0AA39KCC7_ARMTA</name>
<reference evidence="1" key="1">
    <citation type="submission" date="2023-06" db="EMBL/GenBank/DDBJ databases">
        <authorList>
            <consortium name="Lawrence Berkeley National Laboratory"/>
            <person name="Ahrendt S."/>
            <person name="Sahu N."/>
            <person name="Indic B."/>
            <person name="Wong-Bajracharya J."/>
            <person name="Merenyi Z."/>
            <person name="Ke H.-M."/>
            <person name="Monk M."/>
            <person name="Kocsube S."/>
            <person name="Drula E."/>
            <person name="Lipzen A."/>
            <person name="Balint B."/>
            <person name="Henrissat B."/>
            <person name="Andreopoulos B."/>
            <person name="Martin F.M."/>
            <person name="Harder C.B."/>
            <person name="Rigling D."/>
            <person name="Ford K.L."/>
            <person name="Foster G.D."/>
            <person name="Pangilinan J."/>
            <person name="Papanicolaou A."/>
            <person name="Barry K."/>
            <person name="LaButti K."/>
            <person name="Viragh M."/>
            <person name="Koriabine M."/>
            <person name="Yan M."/>
            <person name="Riley R."/>
            <person name="Champramary S."/>
            <person name="Plett K.L."/>
            <person name="Tsai I.J."/>
            <person name="Slot J."/>
            <person name="Sipos G."/>
            <person name="Plett J."/>
            <person name="Nagy L.G."/>
            <person name="Grigoriev I.V."/>
        </authorList>
    </citation>
    <scope>NUCLEOTIDE SEQUENCE</scope>
    <source>
        <strain evidence="1">CCBAS 213</strain>
    </source>
</reference>
<dbReference type="GeneID" id="85364357"/>
<gene>
    <name evidence="1" type="ORF">EV420DRAFT_1765081</name>
</gene>
<evidence type="ECO:0000313" key="1">
    <source>
        <dbReference type="EMBL" id="KAK0457365.1"/>
    </source>
</evidence>
<accession>A0AA39KCC7</accession>
<dbReference type="Proteomes" id="UP001175211">
    <property type="component" value="Unassembled WGS sequence"/>
</dbReference>
<keyword evidence="2" id="KW-1185">Reference proteome</keyword>